<feature type="region of interest" description="Disordered" evidence="6">
    <location>
        <begin position="1"/>
        <end position="74"/>
    </location>
</feature>
<dbReference type="GO" id="GO:0006362">
    <property type="term" value="P:transcription elongation by RNA polymerase I"/>
    <property type="evidence" value="ECO:0000318"/>
    <property type="project" value="GO_Central"/>
</dbReference>
<evidence type="ECO:0000313" key="8">
    <source>
        <dbReference type="Proteomes" id="UP000000768"/>
    </source>
</evidence>
<evidence type="ECO:0000256" key="3">
    <source>
        <dbReference type="ARBA" id="ARBA00022478"/>
    </source>
</evidence>
<dbReference type="GO" id="GO:0001188">
    <property type="term" value="P:RNA polymerase I preinitiation complex assembly"/>
    <property type="evidence" value="ECO:0000318"/>
    <property type="project" value="GO_Central"/>
</dbReference>
<dbReference type="OrthoDB" id="532500at2759"/>
<dbReference type="PANTHER" id="PTHR14440">
    <property type="entry name" value="DNA-DIRECTED RNA POLYMERASE I SUBUNIT RPA49"/>
    <property type="match status" value="1"/>
</dbReference>
<reference evidence="8" key="2">
    <citation type="journal article" date="2018" name="Plant J.">
        <title>The Sorghum bicolor reference genome: improved assembly, gene annotations, a transcriptome atlas, and signatures of genome organization.</title>
        <authorList>
            <person name="McCormick R.F."/>
            <person name="Truong S.K."/>
            <person name="Sreedasyam A."/>
            <person name="Jenkins J."/>
            <person name="Shu S."/>
            <person name="Sims D."/>
            <person name="Kennedy M."/>
            <person name="Amirebrahimi M."/>
            <person name="Weers B.D."/>
            <person name="McKinley B."/>
            <person name="Mattison A."/>
            <person name="Morishige D.T."/>
            <person name="Grimwood J."/>
            <person name="Schmutz J."/>
            <person name="Mullet J.E."/>
        </authorList>
    </citation>
    <scope>NUCLEOTIDE SEQUENCE [LARGE SCALE GENOMIC DNA]</scope>
    <source>
        <strain evidence="8">cv. BTx623</strain>
    </source>
</reference>
<feature type="compositionally biased region" description="Basic residues" evidence="6">
    <location>
        <begin position="22"/>
        <end position="35"/>
    </location>
</feature>
<feature type="region of interest" description="Disordered" evidence="6">
    <location>
        <begin position="204"/>
        <end position="224"/>
    </location>
</feature>
<dbReference type="Pfam" id="PF06870">
    <property type="entry name" value="RNA_pol_I_A49"/>
    <property type="match status" value="1"/>
</dbReference>
<feature type="compositionally biased region" description="Acidic residues" evidence="6">
    <location>
        <begin position="52"/>
        <end position="74"/>
    </location>
</feature>
<dbReference type="Gramene" id="OQU83842">
    <property type="protein sequence ID" value="OQU83842"/>
    <property type="gene ID" value="SORBI_3005G187400"/>
</dbReference>
<keyword evidence="8" id="KW-1185">Reference proteome</keyword>
<keyword evidence="5" id="KW-0539">Nucleus</keyword>
<dbReference type="Proteomes" id="UP000000768">
    <property type="component" value="Chromosome 5"/>
</dbReference>
<keyword evidence="4" id="KW-0804">Transcription</keyword>
<accession>A0A1Z5RJB7</accession>
<dbReference type="GO" id="GO:0003677">
    <property type="term" value="F:DNA binding"/>
    <property type="evidence" value="ECO:0007669"/>
    <property type="project" value="InterPro"/>
</dbReference>
<keyword evidence="3" id="KW-0240">DNA-directed RNA polymerase</keyword>
<protein>
    <recommendedName>
        <fullName evidence="9">DNA-directed RNA polymerase I subunit rpa49</fullName>
    </recommendedName>
</protein>
<organism evidence="7 8">
    <name type="scientific">Sorghum bicolor</name>
    <name type="common">Sorghum</name>
    <name type="synonym">Sorghum vulgare</name>
    <dbReference type="NCBI Taxonomy" id="4558"/>
    <lineage>
        <taxon>Eukaryota</taxon>
        <taxon>Viridiplantae</taxon>
        <taxon>Streptophyta</taxon>
        <taxon>Embryophyta</taxon>
        <taxon>Tracheophyta</taxon>
        <taxon>Spermatophyta</taxon>
        <taxon>Magnoliopsida</taxon>
        <taxon>Liliopsida</taxon>
        <taxon>Poales</taxon>
        <taxon>Poaceae</taxon>
        <taxon>PACMAD clade</taxon>
        <taxon>Panicoideae</taxon>
        <taxon>Andropogonodae</taxon>
        <taxon>Andropogoneae</taxon>
        <taxon>Sorghinae</taxon>
        <taxon>Sorghum</taxon>
    </lineage>
</organism>
<comment type="subcellular location">
    <subcellularLocation>
        <location evidence="1">Nucleus</location>
        <location evidence="1">Nucleolus</location>
    </subcellularLocation>
</comment>
<dbReference type="AlphaFoldDB" id="A0A1Z5RJB7"/>
<dbReference type="FunCoup" id="A0A1Z5RJB7">
    <property type="interactions" value="155"/>
</dbReference>
<dbReference type="InterPro" id="IPR009668">
    <property type="entry name" value="RNA_pol-assoc_fac_A49-like"/>
</dbReference>
<feature type="compositionally biased region" description="Low complexity" evidence="6">
    <location>
        <begin position="42"/>
        <end position="51"/>
    </location>
</feature>
<dbReference type="OMA" id="DVYPFDE"/>
<name>A0A1Z5RJB7_SORBI</name>
<evidence type="ECO:0000256" key="6">
    <source>
        <dbReference type="SAM" id="MobiDB-lite"/>
    </source>
</evidence>
<reference evidence="7 8" key="1">
    <citation type="journal article" date="2009" name="Nature">
        <title>The Sorghum bicolor genome and the diversification of grasses.</title>
        <authorList>
            <person name="Paterson A.H."/>
            <person name="Bowers J.E."/>
            <person name="Bruggmann R."/>
            <person name="Dubchak I."/>
            <person name="Grimwood J."/>
            <person name="Gundlach H."/>
            <person name="Haberer G."/>
            <person name="Hellsten U."/>
            <person name="Mitros T."/>
            <person name="Poliakov A."/>
            <person name="Schmutz J."/>
            <person name="Spannagl M."/>
            <person name="Tang H."/>
            <person name="Wang X."/>
            <person name="Wicker T."/>
            <person name="Bharti A.K."/>
            <person name="Chapman J."/>
            <person name="Feltus F.A."/>
            <person name="Gowik U."/>
            <person name="Grigoriev I.V."/>
            <person name="Lyons E."/>
            <person name="Maher C.A."/>
            <person name="Martis M."/>
            <person name="Narechania A."/>
            <person name="Otillar R.P."/>
            <person name="Penning B.W."/>
            <person name="Salamov A.A."/>
            <person name="Wang Y."/>
            <person name="Zhang L."/>
            <person name="Carpita N.C."/>
            <person name="Freeling M."/>
            <person name="Gingle A.R."/>
            <person name="Hash C.T."/>
            <person name="Keller B."/>
            <person name="Klein P."/>
            <person name="Kresovich S."/>
            <person name="McCann M.C."/>
            <person name="Ming R."/>
            <person name="Peterson D.G."/>
            <person name="Mehboob-ur-Rahman"/>
            <person name="Ware D."/>
            <person name="Westhoff P."/>
            <person name="Mayer K.F."/>
            <person name="Messing J."/>
            <person name="Rokhsar D.S."/>
        </authorList>
    </citation>
    <scope>NUCLEOTIDE SEQUENCE [LARGE SCALE GENOMIC DNA]</scope>
    <source>
        <strain evidence="8">cv. BTx623</strain>
    </source>
</reference>
<dbReference type="EMBL" id="CM000764">
    <property type="protein sequence ID" value="OQU83842.1"/>
    <property type="molecule type" value="Genomic_DNA"/>
</dbReference>
<sequence>MADAETLSTPPRASASPASASTKKKKKKKHSKKHKATDEAPTDATVEATTDVTDEAPTDATDEAPTDVTDEATTDVTDEAPTDVIEEVPTNVTVDASLTGGSSYAAAAPVVGYFPSGYDPLAAAGAESAPRTRLFRHEKHPTWVDLVVRSPGGGPDFVGRSYAGEAAVPQICEYALGVLDKASGTLRVVPITAKKILRLEPHHEVQRPAHSQHSEVASEAASAAGNDELKVQDLTMMYGAKMDRDKDNKWRSLNEQRNDPSAFEDIDLGGSETAANIIDSQEPVLTRNIPPYDPTADTSEKAYLLDEIIPKSMRQHLLEIIHHFESGEFSSKGYGSFVSKRVHKLNELQGEDKERFAWILSYIQHLLSLFARNGSMSKSQRKWRNENQTNRGPATPPAVYHRLLLMFTEPGSRVMSTEKNELLTNYILVLTLFADDFRSSPNDICEDLKMTYQKLKPYYDQLGCKSVSLGPFKGSAVTLPAPLKFPTDVTRKRRRR</sequence>
<evidence type="ECO:0000313" key="7">
    <source>
        <dbReference type="EMBL" id="OQU83842.1"/>
    </source>
</evidence>
<dbReference type="GO" id="GO:0005736">
    <property type="term" value="C:RNA polymerase I complex"/>
    <property type="evidence" value="ECO:0000318"/>
    <property type="project" value="GO_Central"/>
</dbReference>
<comment type="similarity">
    <text evidence="2">Belongs to the eukaryotic RPA49/POLR1E RNA polymerase subunit family.</text>
</comment>
<evidence type="ECO:0000256" key="1">
    <source>
        <dbReference type="ARBA" id="ARBA00004604"/>
    </source>
</evidence>
<evidence type="ECO:0000256" key="5">
    <source>
        <dbReference type="ARBA" id="ARBA00023242"/>
    </source>
</evidence>
<evidence type="ECO:0000256" key="2">
    <source>
        <dbReference type="ARBA" id="ARBA00009430"/>
    </source>
</evidence>
<dbReference type="InParanoid" id="A0A1Z5RJB7"/>
<evidence type="ECO:0000256" key="4">
    <source>
        <dbReference type="ARBA" id="ARBA00023163"/>
    </source>
</evidence>
<dbReference type="STRING" id="4558.A0A1Z5RJB7"/>
<feature type="compositionally biased region" description="Low complexity" evidence="6">
    <location>
        <begin position="209"/>
        <end position="224"/>
    </location>
</feature>
<proteinExistence type="inferred from homology"/>
<evidence type="ECO:0008006" key="9">
    <source>
        <dbReference type="Google" id="ProtNLM"/>
    </source>
</evidence>
<feature type="compositionally biased region" description="Polar residues" evidence="6">
    <location>
        <begin position="1"/>
        <end position="11"/>
    </location>
</feature>
<gene>
    <name evidence="7" type="ORF">SORBI_3005G187400</name>
</gene>